<dbReference type="PROSITE" id="PS00622">
    <property type="entry name" value="HTH_LUXR_1"/>
    <property type="match status" value="1"/>
</dbReference>
<organism evidence="6 7">
    <name type="scientific">Trinickia dabaoshanensis</name>
    <dbReference type="NCBI Taxonomy" id="564714"/>
    <lineage>
        <taxon>Bacteria</taxon>
        <taxon>Pseudomonadati</taxon>
        <taxon>Pseudomonadota</taxon>
        <taxon>Betaproteobacteria</taxon>
        <taxon>Burkholderiales</taxon>
        <taxon>Burkholderiaceae</taxon>
        <taxon>Trinickia</taxon>
    </lineage>
</organism>
<accession>A0A2N7W103</accession>
<dbReference type="InterPro" id="IPR016032">
    <property type="entry name" value="Sig_transdc_resp-reg_C-effctor"/>
</dbReference>
<evidence type="ECO:0000313" key="6">
    <source>
        <dbReference type="EMBL" id="PMS23080.1"/>
    </source>
</evidence>
<dbReference type="SMART" id="SM00421">
    <property type="entry name" value="HTH_LUXR"/>
    <property type="match status" value="1"/>
</dbReference>
<evidence type="ECO:0000256" key="4">
    <source>
        <dbReference type="SAM" id="MobiDB-lite"/>
    </source>
</evidence>
<dbReference type="InterPro" id="IPR000792">
    <property type="entry name" value="Tscrpt_reg_LuxR_C"/>
</dbReference>
<dbReference type="SUPFAM" id="SSF46894">
    <property type="entry name" value="C-terminal effector domain of the bipartite response regulators"/>
    <property type="match status" value="1"/>
</dbReference>
<feature type="region of interest" description="Disordered" evidence="4">
    <location>
        <begin position="55"/>
        <end position="76"/>
    </location>
</feature>
<keyword evidence="1" id="KW-0805">Transcription regulation</keyword>
<keyword evidence="3" id="KW-0804">Transcription</keyword>
<gene>
    <name evidence="6" type="ORF">C0Z18_02350</name>
</gene>
<dbReference type="Proteomes" id="UP000235616">
    <property type="component" value="Unassembled WGS sequence"/>
</dbReference>
<evidence type="ECO:0000313" key="7">
    <source>
        <dbReference type="Proteomes" id="UP000235616"/>
    </source>
</evidence>
<dbReference type="CDD" id="cd06170">
    <property type="entry name" value="LuxR_C_like"/>
    <property type="match status" value="1"/>
</dbReference>
<dbReference type="PRINTS" id="PR00038">
    <property type="entry name" value="HTHLUXR"/>
</dbReference>
<dbReference type="AlphaFoldDB" id="A0A2N7W103"/>
<keyword evidence="2" id="KW-0238">DNA-binding</keyword>
<protein>
    <recommendedName>
        <fullName evidence="5">HTH luxR-type domain-containing protein</fullName>
    </recommendedName>
</protein>
<dbReference type="PANTHER" id="PTHR44688">
    <property type="entry name" value="DNA-BINDING TRANSCRIPTIONAL ACTIVATOR DEVR_DOSR"/>
    <property type="match status" value="1"/>
</dbReference>
<evidence type="ECO:0000256" key="1">
    <source>
        <dbReference type="ARBA" id="ARBA00023015"/>
    </source>
</evidence>
<sequence length="166" mass="17984">MRRRRRAGHRGEVTTSIGARGAASSIAHILHVISPMGLHAFSLYAFARMPSRALPRGRTRSAAPGNGEGMSNRNEPFGEHPLTACVAPCGAEPSRARPAAFAPLTAREFAVLDWLKEGKTNGEIGAILDISERTVKFHVANIREKLKASSRSHVVALAYSHNLIKR</sequence>
<proteinExistence type="predicted"/>
<name>A0A2N7W103_9BURK</name>
<dbReference type="PANTHER" id="PTHR44688:SF16">
    <property type="entry name" value="DNA-BINDING TRANSCRIPTIONAL ACTIVATOR DEVR_DOSR"/>
    <property type="match status" value="1"/>
</dbReference>
<keyword evidence="7" id="KW-1185">Reference proteome</keyword>
<feature type="domain" description="HTH luxR-type" evidence="5">
    <location>
        <begin position="97"/>
        <end position="162"/>
    </location>
</feature>
<evidence type="ECO:0000259" key="5">
    <source>
        <dbReference type="PROSITE" id="PS50043"/>
    </source>
</evidence>
<dbReference type="Pfam" id="PF00196">
    <property type="entry name" value="GerE"/>
    <property type="match status" value="1"/>
</dbReference>
<dbReference type="Gene3D" id="1.10.10.10">
    <property type="entry name" value="Winged helix-like DNA-binding domain superfamily/Winged helix DNA-binding domain"/>
    <property type="match status" value="1"/>
</dbReference>
<evidence type="ECO:0000256" key="3">
    <source>
        <dbReference type="ARBA" id="ARBA00023163"/>
    </source>
</evidence>
<reference evidence="6 7" key="1">
    <citation type="submission" date="2018-01" db="EMBL/GenBank/DDBJ databases">
        <title>Whole genome analyses suggest that Burkholderia sensu lato contains two further novel genera in the rhizoxinica-symbiotica group Mycetohabitans gen. nov., and Trinickia gen. nov.: implications for the evolution of diazotrophy and nodulation in the Burkholderiaceae.</title>
        <authorList>
            <person name="Estrada-de los Santos P."/>
            <person name="Palmer M."/>
            <person name="Chavez-Ramirez B."/>
            <person name="Beukes C."/>
            <person name="Steenkamp E.T."/>
            <person name="Hirsch A.M."/>
            <person name="Manyaka P."/>
            <person name="Maluk M."/>
            <person name="Lafos M."/>
            <person name="Crook M."/>
            <person name="Gross E."/>
            <person name="Simon M.F."/>
            <person name="Bueno dos Reis Junior F."/>
            <person name="Poole P.S."/>
            <person name="Venter S.N."/>
            <person name="James E.K."/>
        </authorList>
    </citation>
    <scope>NUCLEOTIDE SEQUENCE [LARGE SCALE GENOMIC DNA]</scope>
    <source>
        <strain evidence="6 7">GIMN1.004</strain>
    </source>
</reference>
<evidence type="ECO:0000256" key="2">
    <source>
        <dbReference type="ARBA" id="ARBA00023125"/>
    </source>
</evidence>
<dbReference type="PROSITE" id="PS50043">
    <property type="entry name" value="HTH_LUXR_2"/>
    <property type="match status" value="1"/>
</dbReference>
<dbReference type="InterPro" id="IPR036388">
    <property type="entry name" value="WH-like_DNA-bd_sf"/>
</dbReference>
<dbReference type="EMBL" id="PNYA01000002">
    <property type="protein sequence ID" value="PMS23080.1"/>
    <property type="molecule type" value="Genomic_DNA"/>
</dbReference>
<dbReference type="OrthoDB" id="9794397at2"/>
<dbReference type="GO" id="GO:0006355">
    <property type="term" value="P:regulation of DNA-templated transcription"/>
    <property type="evidence" value="ECO:0007669"/>
    <property type="project" value="InterPro"/>
</dbReference>
<comment type="caution">
    <text evidence="6">The sequence shown here is derived from an EMBL/GenBank/DDBJ whole genome shotgun (WGS) entry which is preliminary data.</text>
</comment>
<dbReference type="GO" id="GO:0003677">
    <property type="term" value="F:DNA binding"/>
    <property type="evidence" value="ECO:0007669"/>
    <property type="project" value="UniProtKB-KW"/>
</dbReference>